<dbReference type="AlphaFoldDB" id="A0AA41H5Z6"/>
<evidence type="ECO:0000313" key="4">
    <source>
        <dbReference type="Proteomes" id="UP001162889"/>
    </source>
</evidence>
<gene>
    <name evidence="1" type="ORF">KVP70_16010</name>
    <name evidence="2" type="ORF">L1274_004394</name>
</gene>
<dbReference type="EMBL" id="JALJZU010000009">
    <property type="protein sequence ID" value="MCP2010652.1"/>
    <property type="molecule type" value="Genomic_DNA"/>
</dbReference>
<sequence length="348" mass="37624">MFAPLSNHSKDLLQSDYPSAAAAPRDGLLQEGLTNAAEELTFQFSELVEARDRTLEERFSAGDELHEESQISIHQVRAVLRLMEGRDGYDRLRGQARVFAQAFREGEAGVMELLSPKFFAPHERYALLRLAADVLDQDSAASGRLADDARALVDRHHDQMGGLFATLPALKQARAVTAGQPGEAAKQFLQLLAATPTVRSVLDVLAETAGEDGAGPVLNTMQQTLGGQIGLLEQIGVFVTVSRLVGAVRTMLAYGGELAAYPAAPAVGSNCAMSFKHTRALIDIANSSVPGGLLDKLAVTVLGRSAPAARWRLFSVLHRQARRWPNEVWASLDARALVLQQLVRKQQA</sequence>
<accession>A0AA41H5Z6</accession>
<evidence type="ECO:0000313" key="1">
    <source>
        <dbReference type="EMBL" id="MBV6322447.1"/>
    </source>
</evidence>
<protein>
    <recommendedName>
        <fullName evidence="5">YopN family type III secretion system gatekeeper subunit</fullName>
    </recommendedName>
</protein>
<evidence type="ECO:0000313" key="3">
    <source>
        <dbReference type="Proteomes" id="UP001155901"/>
    </source>
</evidence>
<keyword evidence="4" id="KW-1185">Reference proteome</keyword>
<evidence type="ECO:0008006" key="5">
    <source>
        <dbReference type="Google" id="ProtNLM"/>
    </source>
</evidence>
<organism evidence="1 3">
    <name type="scientific">Duganella violaceipulchra</name>
    <dbReference type="NCBI Taxonomy" id="2849652"/>
    <lineage>
        <taxon>Bacteria</taxon>
        <taxon>Pseudomonadati</taxon>
        <taxon>Pseudomonadota</taxon>
        <taxon>Betaproteobacteria</taxon>
        <taxon>Burkholderiales</taxon>
        <taxon>Oxalobacteraceae</taxon>
        <taxon>Telluria group</taxon>
        <taxon>Duganella</taxon>
    </lineage>
</organism>
<reference evidence="1" key="1">
    <citation type="submission" date="2021-07" db="EMBL/GenBank/DDBJ databases">
        <title>Characterization of violacein-producing bacteria and related species.</title>
        <authorList>
            <person name="Wilson H.S."/>
            <person name="De Leon M.E."/>
        </authorList>
    </citation>
    <scope>NUCLEOTIDE SEQUENCE</scope>
    <source>
        <strain evidence="1">HSC-15S17</strain>
    </source>
</reference>
<comment type="caution">
    <text evidence="1">The sequence shown here is derived from an EMBL/GenBank/DDBJ whole genome shotgun (WGS) entry which is preliminary data.</text>
</comment>
<dbReference type="RefSeq" id="WP_217943217.1">
    <property type="nucleotide sequence ID" value="NZ_JAHTGR010000008.1"/>
</dbReference>
<dbReference type="EMBL" id="JAHTGR010000008">
    <property type="protein sequence ID" value="MBV6322447.1"/>
    <property type="molecule type" value="Genomic_DNA"/>
</dbReference>
<dbReference type="Proteomes" id="UP001162889">
    <property type="component" value="Unassembled WGS sequence"/>
</dbReference>
<reference evidence="2" key="2">
    <citation type="submission" date="2022-03" db="EMBL/GenBank/DDBJ databases">
        <title>Genome Encyclopedia of Bacteria and Archaea VI: Functional Genomics of Type Strains.</title>
        <authorList>
            <person name="Whitman W."/>
        </authorList>
    </citation>
    <scope>NUCLEOTIDE SEQUENCE</scope>
    <source>
        <strain evidence="2">HSC-15S17</strain>
    </source>
</reference>
<evidence type="ECO:0000313" key="2">
    <source>
        <dbReference type="EMBL" id="MCP2010652.1"/>
    </source>
</evidence>
<name>A0AA41H5Z6_9BURK</name>
<dbReference type="Proteomes" id="UP001155901">
    <property type="component" value="Unassembled WGS sequence"/>
</dbReference>
<proteinExistence type="predicted"/>